<dbReference type="EMBL" id="CP071090">
    <property type="protein sequence ID" value="QSQ20811.1"/>
    <property type="molecule type" value="Genomic_DNA"/>
</dbReference>
<reference evidence="3 4" key="1">
    <citation type="submission" date="2021-02" db="EMBL/GenBank/DDBJ databases">
        <title>De Novo genome assembly of isolated myxobacteria.</title>
        <authorList>
            <person name="Stevens D.C."/>
        </authorList>
    </citation>
    <scope>NUCLEOTIDE SEQUENCE [LARGE SCALE GENOMIC DNA]</scope>
    <source>
        <strain evidence="4">SCPEA02</strain>
    </source>
</reference>
<sequence length="396" mass="42565">MKLSRRGVIQGAAAVGSLWMLGCASSSKSGAGGTDAEAGAQGQVTKLPPPSKPQNILILGGTQFLGPALVEFARSRGHTVTLFNRGKTNPALFPDVEKLQGNRDPNKDTGLKALEGRKWDAVVDTSGYVPRIVKASAELLAPHVDHYVFVSSISVYKDLSKYGVDESSPVATMADETNEKVMENYGALKALCEKAAETAMPGRVLNVRPGLIVGPDDPSDRFTYWPVRAARGGEALAPGDGQDPVQFIDARDLAAWIILNVERRTAGVFNATGPTEPVLMKDFLELCKKTTGGDVSFTWADTAFLDKQKVAAWTDMPVWVPRTGEEKGLGRIGIQKALATGLTFRPTADTIRDTLAWFRTLPPDRQAKMDAGVTAEREKEVLAAWHQEHPGTAKAG</sequence>
<dbReference type="InterPro" id="IPR036291">
    <property type="entry name" value="NAD(P)-bd_dom_sf"/>
</dbReference>
<dbReference type="PROSITE" id="PS51257">
    <property type="entry name" value="PROKAR_LIPOPROTEIN"/>
    <property type="match status" value="1"/>
</dbReference>
<dbReference type="InterPro" id="IPR050177">
    <property type="entry name" value="Lipid_A_modif_metabolic_enz"/>
</dbReference>
<dbReference type="PROSITE" id="PS51318">
    <property type="entry name" value="TAT"/>
    <property type="match status" value="1"/>
</dbReference>
<dbReference type="PANTHER" id="PTHR43245">
    <property type="entry name" value="BIFUNCTIONAL POLYMYXIN RESISTANCE PROTEIN ARNA"/>
    <property type="match status" value="1"/>
</dbReference>
<evidence type="ECO:0000256" key="1">
    <source>
        <dbReference type="SAM" id="MobiDB-lite"/>
    </source>
</evidence>
<dbReference type="PANTHER" id="PTHR43245:SF13">
    <property type="entry name" value="UDP-D-APIOSE_UDP-D-XYLOSE SYNTHASE 2"/>
    <property type="match status" value="1"/>
</dbReference>
<organism evidence="3 4">
    <name type="scientific">Pyxidicoccus parkwayensis</name>
    <dbReference type="NCBI Taxonomy" id="2813578"/>
    <lineage>
        <taxon>Bacteria</taxon>
        <taxon>Pseudomonadati</taxon>
        <taxon>Myxococcota</taxon>
        <taxon>Myxococcia</taxon>
        <taxon>Myxococcales</taxon>
        <taxon>Cystobacterineae</taxon>
        <taxon>Myxococcaceae</taxon>
        <taxon>Pyxidicoccus</taxon>
    </lineage>
</organism>
<feature type="region of interest" description="Disordered" evidence="1">
    <location>
        <begin position="30"/>
        <end position="52"/>
    </location>
</feature>
<dbReference type="SUPFAM" id="SSF51735">
    <property type="entry name" value="NAD(P)-binding Rossmann-fold domains"/>
    <property type="match status" value="1"/>
</dbReference>
<dbReference type="Gene3D" id="3.40.50.720">
    <property type="entry name" value="NAD(P)-binding Rossmann-like Domain"/>
    <property type="match status" value="1"/>
</dbReference>
<proteinExistence type="predicted"/>
<name>A0ABX7NQY8_9BACT</name>
<dbReference type="InterPro" id="IPR006311">
    <property type="entry name" value="TAT_signal"/>
</dbReference>
<keyword evidence="4" id="KW-1185">Reference proteome</keyword>
<dbReference type="InterPro" id="IPR001509">
    <property type="entry name" value="Epimerase_deHydtase"/>
</dbReference>
<dbReference type="RefSeq" id="WP_206722391.1">
    <property type="nucleotide sequence ID" value="NZ_CP071090.1"/>
</dbReference>
<evidence type="ECO:0000313" key="4">
    <source>
        <dbReference type="Proteomes" id="UP000662747"/>
    </source>
</evidence>
<dbReference type="Pfam" id="PF01370">
    <property type="entry name" value="Epimerase"/>
    <property type="match status" value="1"/>
</dbReference>
<evidence type="ECO:0000259" key="2">
    <source>
        <dbReference type="Pfam" id="PF01370"/>
    </source>
</evidence>
<accession>A0ABX7NQY8</accession>
<protein>
    <submittedName>
        <fullName evidence="3">NAD-dependent epimerase/dehydratase family protein</fullName>
    </submittedName>
</protein>
<gene>
    <name evidence="3" type="ORF">JY651_37135</name>
</gene>
<feature type="domain" description="NAD-dependent epimerase/dehydratase" evidence="2">
    <location>
        <begin position="56"/>
        <end position="265"/>
    </location>
</feature>
<dbReference type="Proteomes" id="UP000662747">
    <property type="component" value="Chromosome"/>
</dbReference>
<evidence type="ECO:0000313" key="3">
    <source>
        <dbReference type="EMBL" id="QSQ20811.1"/>
    </source>
</evidence>